<gene>
    <name evidence="2" type="ORF">WG901_07710</name>
</gene>
<organism evidence="2 3">
    <name type="scientific">Novosphingobium anseongense</name>
    <dbReference type="NCBI Taxonomy" id="3133436"/>
    <lineage>
        <taxon>Bacteria</taxon>
        <taxon>Pseudomonadati</taxon>
        <taxon>Pseudomonadota</taxon>
        <taxon>Alphaproteobacteria</taxon>
        <taxon>Sphingomonadales</taxon>
        <taxon>Sphingomonadaceae</taxon>
        <taxon>Novosphingobium</taxon>
    </lineage>
</organism>
<dbReference type="RefSeq" id="WP_339586424.1">
    <property type="nucleotide sequence ID" value="NZ_JBBHJZ010000001.1"/>
</dbReference>
<dbReference type="EMBL" id="JBBHJZ010000001">
    <property type="protein sequence ID" value="MEJ5976515.1"/>
    <property type="molecule type" value="Genomic_DNA"/>
</dbReference>
<dbReference type="InterPro" id="IPR044855">
    <property type="entry name" value="CoA-Trfase_III_dom3_sf"/>
</dbReference>
<evidence type="ECO:0000313" key="2">
    <source>
        <dbReference type="EMBL" id="MEJ5976515.1"/>
    </source>
</evidence>
<name>A0ABU8RTU0_9SPHN</name>
<protein>
    <submittedName>
        <fullName evidence="2">CoA transferase</fullName>
        <ecNumber evidence="2">2.8.3.-</ecNumber>
    </submittedName>
</protein>
<sequence length="410" mass="44389">MPHPATRGPGGPLAGVRVLEITKVWAGPYAGKMLAHLGAEVIKVESMSNLDEMRAYGGVDINAAPYFTSINQEILSVQVNMKTPEGLDLVKQMVAQSDIVIDNIRPGAMERSTLGYEDLRKIKPDIIQCSIKMWGNEGPLGYQTGYAPSFASLSGLTALVGHEGETPKGMNIRYGDSSSGACAALACIAALHHREATGEGQYIDLAAVESMTSLLGDSLFSYSVTGEVPQPDGNFHPEMCPHGAYPCQLTDWISLAVGTEDEWRALCQVLGEDGLGEDSLSSDPRFATLTQRLENRHALDAAIADLTGHQDAAELAEQLRHAGVPAFKSMSSIDLCSDDFLWGREAYRMVSDHKNGTRPIIGPSWRISPEGPKVERGAPLLGEHNDYVYREILGLSQERLDDLIARKVVD</sequence>
<dbReference type="Pfam" id="PF02515">
    <property type="entry name" value="CoA_transf_3"/>
    <property type="match status" value="1"/>
</dbReference>
<dbReference type="InterPro" id="IPR003673">
    <property type="entry name" value="CoA-Trfase_fam_III"/>
</dbReference>
<dbReference type="Proteomes" id="UP001361239">
    <property type="component" value="Unassembled WGS sequence"/>
</dbReference>
<dbReference type="InterPro" id="IPR023606">
    <property type="entry name" value="CoA-Trfase_III_dom_1_sf"/>
</dbReference>
<dbReference type="GO" id="GO:0016740">
    <property type="term" value="F:transferase activity"/>
    <property type="evidence" value="ECO:0007669"/>
    <property type="project" value="UniProtKB-KW"/>
</dbReference>
<keyword evidence="1 2" id="KW-0808">Transferase</keyword>
<evidence type="ECO:0000313" key="3">
    <source>
        <dbReference type="Proteomes" id="UP001361239"/>
    </source>
</evidence>
<dbReference type="Gene3D" id="3.30.1540.10">
    <property type="entry name" value="formyl-coa transferase, domain 3"/>
    <property type="match status" value="1"/>
</dbReference>
<keyword evidence="3" id="KW-1185">Reference proteome</keyword>
<proteinExistence type="predicted"/>
<dbReference type="EC" id="2.8.3.-" evidence="2"/>
<evidence type="ECO:0000256" key="1">
    <source>
        <dbReference type="ARBA" id="ARBA00022679"/>
    </source>
</evidence>
<dbReference type="PANTHER" id="PTHR48207">
    <property type="entry name" value="SUCCINATE--HYDROXYMETHYLGLUTARATE COA-TRANSFERASE"/>
    <property type="match status" value="1"/>
</dbReference>
<dbReference type="Gene3D" id="3.40.50.10540">
    <property type="entry name" value="Crotonobetainyl-coa:carnitine coa-transferase, domain 1"/>
    <property type="match status" value="1"/>
</dbReference>
<comment type="caution">
    <text evidence="2">The sequence shown here is derived from an EMBL/GenBank/DDBJ whole genome shotgun (WGS) entry which is preliminary data.</text>
</comment>
<dbReference type="InterPro" id="IPR050483">
    <property type="entry name" value="CoA-transferase_III_domain"/>
</dbReference>
<accession>A0ABU8RTU0</accession>
<dbReference type="SUPFAM" id="SSF89796">
    <property type="entry name" value="CoA-transferase family III (CaiB/BaiF)"/>
    <property type="match status" value="1"/>
</dbReference>
<dbReference type="PANTHER" id="PTHR48207:SF3">
    <property type="entry name" value="SUCCINATE--HYDROXYMETHYLGLUTARATE COA-TRANSFERASE"/>
    <property type="match status" value="1"/>
</dbReference>
<reference evidence="2 3" key="1">
    <citation type="submission" date="2024-03" db="EMBL/GenBank/DDBJ databases">
        <authorList>
            <person name="Jo J.-H."/>
        </authorList>
    </citation>
    <scope>NUCLEOTIDE SEQUENCE [LARGE SCALE GENOMIC DNA]</scope>
    <source>
        <strain evidence="2 3">PS1R-30</strain>
    </source>
</reference>